<sequence length="191" mass="21799">MASCPHDYALKKLEYLSLVSKVSSELESHVGFSDKILAEFITEMGCNSNTVDEFNAKLKENGAVLPDYFVRTLLTVIHAILPPKPPNKESKAENAGDSKKSKSKALAIADDKNRSKELEKRIEMEMRDKMDRDRERGRRDRDGERDRSRHKDQSKEEDDRREYGRREEIGIESEIMRMTGIIGIGQEQGPG</sequence>
<dbReference type="InterPro" id="IPR049588">
    <property type="entry name" value="DHX8_GH2-like"/>
</dbReference>
<gene>
    <name evidence="2" type="ORF">F3Y22_tig00004111pilonHSYRG00123</name>
</gene>
<dbReference type="Proteomes" id="UP000436088">
    <property type="component" value="Unassembled WGS sequence"/>
</dbReference>
<evidence type="ECO:0000256" key="1">
    <source>
        <dbReference type="SAM" id="MobiDB-lite"/>
    </source>
</evidence>
<evidence type="ECO:0000313" key="3">
    <source>
        <dbReference type="Proteomes" id="UP000436088"/>
    </source>
</evidence>
<dbReference type="EMBL" id="VEPZ02000249">
    <property type="protein sequence ID" value="KAE8728714.1"/>
    <property type="molecule type" value="Genomic_DNA"/>
</dbReference>
<feature type="compositionally biased region" description="Basic and acidic residues" evidence="1">
    <location>
        <begin position="109"/>
        <end position="169"/>
    </location>
</feature>
<dbReference type="AlphaFoldDB" id="A0A6A3CJP6"/>
<feature type="region of interest" description="Disordered" evidence="1">
    <location>
        <begin position="81"/>
        <end position="191"/>
    </location>
</feature>
<evidence type="ECO:0000313" key="2">
    <source>
        <dbReference type="EMBL" id="KAE8728714.1"/>
    </source>
</evidence>
<feature type="compositionally biased region" description="Gly residues" evidence="1">
    <location>
        <begin position="182"/>
        <end position="191"/>
    </location>
</feature>
<name>A0A6A3CJP6_HIBSY</name>
<protein>
    <submittedName>
        <fullName evidence="2">Uncharacterized protein</fullName>
    </submittedName>
</protein>
<feature type="compositionally biased region" description="Low complexity" evidence="1">
    <location>
        <begin position="172"/>
        <end position="181"/>
    </location>
</feature>
<keyword evidence="3" id="KW-1185">Reference proteome</keyword>
<accession>A0A6A3CJP6</accession>
<dbReference type="CDD" id="cd21691">
    <property type="entry name" value="GH2-like_DHX8"/>
    <property type="match status" value="1"/>
</dbReference>
<proteinExistence type="predicted"/>
<reference evidence="2" key="1">
    <citation type="submission" date="2019-09" db="EMBL/GenBank/DDBJ databases">
        <title>Draft genome information of white flower Hibiscus syriacus.</title>
        <authorList>
            <person name="Kim Y.-M."/>
        </authorList>
    </citation>
    <scope>NUCLEOTIDE SEQUENCE [LARGE SCALE GENOMIC DNA]</scope>
    <source>
        <strain evidence="2">YM2019G1</strain>
    </source>
</reference>
<comment type="caution">
    <text evidence="2">The sequence shown here is derived from an EMBL/GenBank/DDBJ whole genome shotgun (WGS) entry which is preliminary data.</text>
</comment>
<organism evidence="2 3">
    <name type="scientific">Hibiscus syriacus</name>
    <name type="common">Rose of Sharon</name>
    <dbReference type="NCBI Taxonomy" id="106335"/>
    <lineage>
        <taxon>Eukaryota</taxon>
        <taxon>Viridiplantae</taxon>
        <taxon>Streptophyta</taxon>
        <taxon>Embryophyta</taxon>
        <taxon>Tracheophyta</taxon>
        <taxon>Spermatophyta</taxon>
        <taxon>Magnoliopsida</taxon>
        <taxon>eudicotyledons</taxon>
        <taxon>Gunneridae</taxon>
        <taxon>Pentapetalae</taxon>
        <taxon>rosids</taxon>
        <taxon>malvids</taxon>
        <taxon>Malvales</taxon>
        <taxon>Malvaceae</taxon>
        <taxon>Malvoideae</taxon>
        <taxon>Hibiscus</taxon>
    </lineage>
</organism>
<feature type="compositionally biased region" description="Basic and acidic residues" evidence="1">
    <location>
        <begin position="86"/>
        <end position="100"/>
    </location>
</feature>